<gene>
    <name evidence="1" type="ORF">POPTR_014G151600</name>
</gene>
<evidence type="ECO:0000313" key="2">
    <source>
        <dbReference type="Proteomes" id="UP000006729"/>
    </source>
</evidence>
<reference evidence="1 2" key="1">
    <citation type="journal article" date="2006" name="Science">
        <title>The genome of black cottonwood, Populus trichocarpa (Torr. &amp; Gray).</title>
        <authorList>
            <person name="Tuskan G.A."/>
            <person name="Difazio S."/>
            <person name="Jansson S."/>
            <person name="Bohlmann J."/>
            <person name="Grigoriev I."/>
            <person name="Hellsten U."/>
            <person name="Putnam N."/>
            <person name="Ralph S."/>
            <person name="Rombauts S."/>
            <person name="Salamov A."/>
            <person name="Schein J."/>
            <person name="Sterck L."/>
            <person name="Aerts A."/>
            <person name="Bhalerao R.R."/>
            <person name="Bhalerao R.P."/>
            <person name="Blaudez D."/>
            <person name="Boerjan W."/>
            <person name="Brun A."/>
            <person name="Brunner A."/>
            <person name="Busov V."/>
            <person name="Campbell M."/>
            <person name="Carlson J."/>
            <person name="Chalot M."/>
            <person name="Chapman J."/>
            <person name="Chen G.L."/>
            <person name="Cooper D."/>
            <person name="Coutinho P.M."/>
            <person name="Couturier J."/>
            <person name="Covert S."/>
            <person name="Cronk Q."/>
            <person name="Cunningham R."/>
            <person name="Davis J."/>
            <person name="Degroeve S."/>
            <person name="Dejardin A."/>
            <person name="Depamphilis C."/>
            <person name="Detter J."/>
            <person name="Dirks B."/>
            <person name="Dubchak I."/>
            <person name="Duplessis S."/>
            <person name="Ehlting J."/>
            <person name="Ellis B."/>
            <person name="Gendler K."/>
            <person name="Goodstein D."/>
            <person name="Gribskov M."/>
            <person name="Grimwood J."/>
            <person name="Groover A."/>
            <person name="Gunter L."/>
            <person name="Hamberger B."/>
            <person name="Heinze B."/>
            <person name="Helariutta Y."/>
            <person name="Henrissat B."/>
            <person name="Holligan D."/>
            <person name="Holt R."/>
            <person name="Huang W."/>
            <person name="Islam-Faridi N."/>
            <person name="Jones S."/>
            <person name="Jones-Rhoades M."/>
            <person name="Jorgensen R."/>
            <person name="Joshi C."/>
            <person name="Kangasjarvi J."/>
            <person name="Karlsson J."/>
            <person name="Kelleher C."/>
            <person name="Kirkpatrick R."/>
            <person name="Kirst M."/>
            <person name="Kohler A."/>
            <person name="Kalluri U."/>
            <person name="Larimer F."/>
            <person name="Leebens-Mack J."/>
            <person name="Leple J.C."/>
            <person name="Locascio P."/>
            <person name="Lou Y."/>
            <person name="Lucas S."/>
            <person name="Martin F."/>
            <person name="Montanini B."/>
            <person name="Napoli C."/>
            <person name="Nelson D.R."/>
            <person name="Nelson C."/>
            <person name="Nieminen K."/>
            <person name="Nilsson O."/>
            <person name="Pereda V."/>
            <person name="Peter G."/>
            <person name="Philippe R."/>
            <person name="Pilate G."/>
            <person name="Poliakov A."/>
            <person name="Razumovskaya J."/>
            <person name="Richardson P."/>
            <person name="Rinaldi C."/>
            <person name="Ritland K."/>
            <person name="Rouze P."/>
            <person name="Ryaboy D."/>
            <person name="Schmutz J."/>
            <person name="Schrader J."/>
            <person name="Segerman B."/>
            <person name="Shin H."/>
            <person name="Siddiqui A."/>
            <person name="Sterky F."/>
            <person name="Terry A."/>
            <person name="Tsai C.J."/>
            <person name="Uberbacher E."/>
            <person name="Unneberg P."/>
            <person name="Vahala J."/>
            <person name="Wall K."/>
            <person name="Wessler S."/>
            <person name="Yang G."/>
            <person name="Yin T."/>
            <person name="Douglas C."/>
            <person name="Marra M."/>
            <person name="Sandberg G."/>
            <person name="Van de Peer Y."/>
            <person name="Rokhsar D."/>
        </authorList>
    </citation>
    <scope>NUCLEOTIDE SEQUENCE [LARGE SCALE GENOMIC DNA]</scope>
    <source>
        <strain evidence="2">cv. Nisqually</strain>
    </source>
</reference>
<dbReference type="EMBL" id="CM009303">
    <property type="protein sequence ID" value="PNT05012.1"/>
    <property type="molecule type" value="Genomic_DNA"/>
</dbReference>
<dbReference type="Proteomes" id="UP000006729">
    <property type="component" value="Chromosome 14"/>
</dbReference>
<sequence length="186" mass="21607">MSLDTRAEIPRYRSRGSRMPLEQPVKFAAKNKGQILNITAQDPQQWNHVLDIWKDTVVSTYIKNFQNQDATEMYKYLETFLGQAAKAVWESYKQNKPDEMQSMINAGAKPYNFVNKISQLITGMDPNLGHTELQKDAIVHLEQLHLTDWRQVKHFVNEYFFYFSSISGNAFNQEIGGDYLENYQAS</sequence>
<dbReference type="AlphaFoldDB" id="A0A2K1XW42"/>
<accession>A0A2K1XW42</accession>
<proteinExistence type="predicted"/>
<keyword evidence="2" id="KW-1185">Reference proteome</keyword>
<organism evidence="1 2">
    <name type="scientific">Populus trichocarpa</name>
    <name type="common">Western balsam poplar</name>
    <name type="synonym">Populus balsamifera subsp. trichocarpa</name>
    <dbReference type="NCBI Taxonomy" id="3694"/>
    <lineage>
        <taxon>Eukaryota</taxon>
        <taxon>Viridiplantae</taxon>
        <taxon>Streptophyta</taxon>
        <taxon>Embryophyta</taxon>
        <taxon>Tracheophyta</taxon>
        <taxon>Spermatophyta</taxon>
        <taxon>Magnoliopsida</taxon>
        <taxon>eudicotyledons</taxon>
        <taxon>Gunneridae</taxon>
        <taxon>Pentapetalae</taxon>
        <taxon>rosids</taxon>
        <taxon>fabids</taxon>
        <taxon>Malpighiales</taxon>
        <taxon>Salicaceae</taxon>
        <taxon>Saliceae</taxon>
        <taxon>Populus</taxon>
    </lineage>
</organism>
<evidence type="ECO:0000313" key="1">
    <source>
        <dbReference type="EMBL" id="PNT05012.1"/>
    </source>
</evidence>
<protein>
    <submittedName>
        <fullName evidence="1">Uncharacterized protein</fullName>
    </submittedName>
</protein>
<name>A0A2K1XW42_POPTR</name>
<dbReference type="InParanoid" id="A0A2K1XW42"/>